<keyword evidence="20" id="KW-1185">Reference proteome</keyword>
<keyword evidence="2 11" id="KW-0813">Transport</keyword>
<keyword evidence="18" id="KW-0675">Receptor</keyword>
<keyword evidence="4" id="KW-0410">Iron transport</keyword>
<reference evidence="17 20" key="2">
    <citation type="submission" date="2020-08" db="EMBL/GenBank/DDBJ databases">
        <title>Genomic Encyclopedia of Type Strains, Phase IV (KMG-IV): sequencing the most valuable type-strain genomes for metagenomic binning, comparative biology and taxonomic classification.</title>
        <authorList>
            <person name="Goeker M."/>
        </authorList>
    </citation>
    <scope>NUCLEOTIDE SEQUENCE [LARGE SCALE GENOMIC DNA]</scope>
    <source>
        <strain evidence="17 20">DSM 8510</strain>
    </source>
</reference>
<evidence type="ECO:0000256" key="10">
    <source>
        <dbReference type="ARBA" id="ARBA00023237"/>
    </source>
</evidence>
<feature type="region of interest" description="Disordered" evidence="13">
    <location>
        <begin position="470"/>
        <end position="510"/>
    </location>
</feature>
<organism evidence="18 19">
    <name type="scientific">Erythrobacter ramosus</name>
    <dbReference type="NCBI Taxonomy" id="35811"/>
    <lineage>
        <taxon>Bacteria</taxon>
        <taxon>Pseudomonadati</taxon>
        <taxon>Pseudomonadota</taxon>
        <taxon>Alphaproteobacteria</taxon>
        <taxon>Sphingomonadales</taxon>
        <taxon>Erythrobacteraceae</taxon>
        <taxon>Erythrobacter/Porphyrobacter group</taxon>
        <taxon>Erythrobacter</taxon>
    </lineage>
</organism>
<evidence type="ECO:0000256" key="2">
    <source>
        <dbReference type="ARBA" id="ARBA00022448"/>
    </source>
</evidence>
<dbReference type="GO" id="GO:0006826">
    <property type="term" value="P:iron ion transport"/>
    <property type="evidence" value="ECO:0007669"/>
    <property type="project" value="UniProtKB-KW"/>
</dbReference>
<dbReference type="AlphaFoldDB" id="A0A6I4UPZ8"/>
<evidence type="ECO:0000256" key="8">
    <source>
        <dbReference type="ARBA" id="ARBA00023077"/>
    </source>
</evidence>
<keyword evidence="14" id="KW-0732">Signal</keyword>
<evidence type="ECO:0000259" key="15">
    <source>
        <dbReference type="Pfam" id="PF00593"/>
    </source>
</evidence>
<dbReference type="InterPro" id="IPR012910">
    <property type="entry name" value="Plug_dom"/>
</dbReference>
<dbReference type="RefSeq" id="WP_160761698.1">
    <property type="nucleotide sequence ID" value="NZ_BAAADZ010000011.1"/>
</dbReference>
<dbReference type="PANTHER" id="PTHR32552">
    <property type="entry name" value="FERRICHROME IRON RECEPTOR-RELATED"/>
    <property type="match status" value="1"/>
</dbReference>
<keyword evidence="3 11" id="KW-1134">Transmembrane beta strand</keyword>
<evidence type="ECO:0000313" key="20">
    <source>
        <dbReference type="Proteomes" id="UP000548685"/>
    </source>
</evidence>
<proteinExistence type="inferred from homology"/>
<dbReference type="Pfam" id="PF07715">
    <property type="entry name" value="Plug"/>
    <property type="match status" value="1"/>
</dbReference>
<feature type="domain" description="TonB-dependent receptor-like beta-barrel" evidence="15">
    <location>
        <begin position="250"/>
        <end position="736"/>
    </location>
</feature>
<dbReference type="SUPFAM" id="SSF56935">
    <property type="entry name" value="Porins"/>
    <property type="match status" value="1"/>
</dbReference>
<evidence type="ECO:0000313" key="18">
    <source>
        <dbReference type="EMBL" id="MXP39543.1"/>
    </source>
</evidence>
<evidence type="ECO:0000256" key="11">
    <source>
        <dbReference type="PROSITE-ProRule" id="PRU01360"/>
    </source>
</evidence>
<evidence type="ECO:0000256" key="6">
    <source>
        <dbReference type="ARBA" id="ARBA00023004"/>
    </source>
</evidence>
<protein>
    <submittedName>
        <fullName evidence="17">Iron complex outermembrane receptor protein</fullName>
    </submittedName>
    <submittedName>
        <fullName evidence="18">TonB-dependent receptor</fullName>
    </submittedName>
</protein>
<dbReference type="CDD" id="cd01347">
    <property type="entry name" value="ligand_gated_channel"/>
    <property type="match status" value="1"/>
</dbReference>
<evidence type="ECO:0000256" key="3">
    <source>
        <dbReference type="ARBA" id="ARBA00022452"/>
    </source>
</evidence>
<dbReference type="EMBL" id="WTYB01000003">
    <property type="protein sequence ID" value="MXP39543.1"/>
    <property type="molecule type" value="Genomic_DNA"/>
</dbReference>
<evidence type="ECO:0000313" key="19">
    <source>
        <dbReference type="Proteomes" id="UP000430021"/>
    </source>
</evidence>
<dbReference type="InterPro" id="IPR039426">
    <property type="entry name" value="TonB-dep_rcpt-like"/>
</dbReference>
<keyword evidence="6" id="KW-0408">Iron</keyword>
<evidence type="ECO:0000256" key="1">
    <source>
        <dbReference type="ARBA" id="ARBA00004571"/>
    </source>
</evidence>
<dbReference type="InterPro" id="IPR000531">
    <property type="entry name" value="Beta-barrel_TonB"/>
</dbReference>
<evidence type="ECO:0000256" key="13">
    <source>
        <dbReference type="SAM" id="MobiDB-lite"/>
    </source>
</evidence>
<evidence type="ECO:0000256" key="5">
    <source>
        <dbReference type="ARBA" id="ARBA00022692"/>
    </source>
</evidence>
<gene>
    <name evidence="17" type="ORF">FHS52_002680</name>
    <name evidence="18" type="ORF">GRI59_13115</name>
</gene>
<keyword evidence="9 11" id="KW-0472">Membrane</keyword>
<comment type="similarity">
    <text evidence="11 12">Belongs to the TonB-dependent receptor family.</text>
</comment>
<dbReference type="GO" id="GO:0009279">
    <property type="term" value="C:cell outer membrane"/>
    <property type="evidence" value="ECO:0007669"/>
    <property type="project" value="UniProtKB-SubCell"/>
</dbReference>
<feature type="chain" id="PRO_5026053989" evidence="14">
    <location>
        <begin position="30"/>
        <end position="771"/>
    </location>
</feature>
<evidence type="ECO:0000256" key="7">
    <source>
        <dbReference type="ARBA" id="ARBA00023065"/>
    </source>
</evidence>
<name>A0A6I4UPZ8_9SPHN</name>
<evidence type="ECO:0000256" key="12">
    <source>
        <dbReference type="RuleBase" id="RU003357"/>
    </source>
</evidence>
<evidence type="ECO:0000256" key="14">
    <source>
        <dbReference type="SAM" id="SignalP"/>
    </source>
</evidence>
<dbReference type="OrthoDB" id="9760333at2"/>
<evidence type="ECO:0000259" key="16">
    <source>
        <dbReference type="Pfam" id="PF07715"/>
    </source>
</evidence>
<evidence type="ECO:0000256" key="4">
    <source>
        <dbReference type="ARBA" id="ARBA00022496"/>
    </source>
</evidence>
<dbReference type="Pfam" id="PF00593">
    <property type="entry name" value="TonB_dep_Rec_b-barrel"/>
    <property type="match status" value="1"/>
</dbReference>
<reference evidence="18 19" key="1">
    <citation type="submission" date="2019-12" db="EMBL/GenBank/DDBJ databases">
        <title>Genomic-based taxomic classification of the family Erythrobacteraceae.</title>
        <authorList>
            <person name="Xu L."/>
        </authorList>
    </citation>
    <scope>NUCLEOTIDE SEQUENCE [LARGE SCALE GENOMIC DNA]</scope>
    <source>
        <strain evidence="18 19">JCM 10282</strain>
    </source>
</reference>
<keyword evidence="8 12" id="KW-0798">TonB box</keyword>
<dbReference type="Proteomes" id="UP000430021">
    <property type="component" value="Unassembled WGS sequence"/>
</dbReference>
<sequence>MSATTRIALKTLAISASSLALMHTAPAMAQVEEIIVTAQKVEENVQDVPIAITAVSGDRLIQAGVISLENISTVVPSVTFRKGTTSANSAIVMRGVGTISFSVAAEPSVSTVVDGVVLSRSGQAFMDLVDLQRLEVLRGPQGTLFGRNASAGLVNIVSKGGTDTFEAEASADWFEGEEYRLRAAISGPLGENLSARLTGFYGSFDGNITNINGGRNDKVNGYERYGVRGIMDYDDGGNTVRLIADYYKADDDCCVDVTGASRGALQDALLALPGGVALGEDQRFINNDLVTSTQDQQWSLTGTGDFEITDTHTLSVVLGYRNWENTENREGDFLPRAIVGAGQLHDLGVVKTEQVSAEIRLASDQSKPFFYQVGAFAWQSDNTQDFTRQGVTCATSTLAALPGGAIPCNVSDTVNTLFPFATSRSDVRSKNYALFGQATYQITEQLSLTGGLRYTWDDLEFTHTRAPAVNRTTGLPATGPGTNGNPAGGTIASGGNGTNTSRGETTNGNLSGRAAIQFKPSEDIMLYGSYTRGYKGPAFNVFFNHTAPNNAVPISEELSDSFEIGAKTQFLDNRVQLNVAAFMVEYDGFQANNFIVVNTATISNLTNAGTVKSEGFEADLIVNPVDGLNLRASAAYADARVKQFNPNPTTNAPDARNGTVLPLAPKFVYTIGGDYTKELGGVTLYLNTDYRHTSTQFSDLGQSPTTRIDPYGIWNASVGFSDPDDKYRVTFHARNITDESYVLLNIENGRRLQIPRDADRYFGISLRVRTF</sequence>
<dbReference type="Gene3D" id="2.40.170.20">
    <property type="entry name" value="TonB-dependent receptor, beta-barrel domain"/>
    <property type="match status" value="1"/>
</dbReference>
<feature type="compositionally biased region" description="Polar residues" evidence="13">
    <location>
        <begin position="498"/>
        <end position="510"/>
    </location>
</feature>
<dbReference type="EMBL" id="JACICE010000003">
    <property type="protein sequence ID" value="MBB3776688.1"/>
    <property type="molecule type" value="Genomic_DNA"/>
</dbReference>
<dbReference type="PROSITE" id="PS52016">
    <property type="entry name" value="TONB_DEPENDENT_REC_3"/>
    <property type="match status" value="1"/>
</dbReference>
<keyword evidence="5 11" id="KW-0812">Transmembrane</keyword>
<feature type="compositionally biased region" description="Low complexity" evidence="13">
    <location>
        <begin position="472"/>
        <end position="490"/>
    </location>
</feature>
<dbReference type="InterPro" id="IPR036942">
    <property type="entry name" value="Beta-barrel_TonB_sf"/>
</dbReference>
<evidence type="ECO:0000313" key="17">
    <source>
        <dbReference type="EMBL" id="MBB3776688.1"/>
    </source>
</evidence>
<dbReference type="PANTHER" id="PTHR32552:SF81">
    <property type="entry name" value="TONB-DEPENDENT OUTER MEMBRANE RECEPTOR"/>
    <property type="match status" value="1"/>
</dbReference>
<evidence type="ECO:0000256" key="9">
    <source>
        <dbReference type="ARBA" id="ARBA00023136"/>
    </source>
</evidence>
<accession>A0A6I4UPZ8</accession>
<feature type="domain" description="TonB-dependent receptor plug" evidence="16">
    <location>
        <begin position="45"/>
        <end position="152"/>
    </location>
</feature>
<dbReference type="Proteomes" id="UP000548685">
    <property type="component" value="Unassembled WGS sequence"/>
</dbReference>
<keyword evidence="7" id="KW-0406">Ion transport</keyword>
<comment type="caution">
    <text evidence="18">The sequence shown here is derived from an EMBL/GenBank/DDBJ whole genome shotgun (WGS) entry which is preliminary data.</text>
</comment>
<feature type="signal peptide" evidence="14">
    <location>
        <begin position="1"/>
        <end position="29"/>
    </location>
</feature>
<comment type="subcellular location">
    <subcellularLocation>
        <location evidence="1 11">Cell outer membrane</location>
        <topology evidence="1 11">Multi-pass membrane protein</topology>
    </subcellularLocation>
</comment>
<keyword evidence="10 11" id="KW-0998">Cell outer membrane</keyword>